<dbReference type="SUPFAM" id="SSF53474">
    <property type="entry name" value="alpha/beta-Hydrolases"/>
    <property type="match status" value="1"/>
</dbReference>
<dbReference type="Proteomes" id="UP000609651">
    <property type="component" value="Unassembled WGS sequence"/>
</dbReference>
<evidence type="ECO:0000259" key="1">
    <source>
        <dbReference type="Pfam" id="PF12146"/>
    </source>
</evidence>
<gene>
    <name evidence="2" type="ORF">LzC2_00160</name>
</gene>
<sequence>MQASRSALESAACLRIVASDGVPLFCRRFDPSGAVKGSVVLCPGVRSHSGWYGWSGRRLAEAGWRVWFADRRGTGANGGPRGDAPHADRLLADVRHVVRLARRRDPETPVTLGGISWGGKLAATLAAEDGLCDALLLLTPGLRARVRVGPVQAAAVRAAVRSGRGRTLVRVPLEDARLFTAENDFVRFIEDDPLTLDAVTLRFTAASLDLDQRAKAAVERLSVPTYTALAGRDEIVDNPATRRLLGRCGTEDLTIRTFPAARHTLEFEPNREAIFDLLIDWLNRLPQGAMR</sequence>
<dbReference type="PANTHER" id="PTHR11614">
    <property type="entry name" value="PHOSPHOLIPASE-RELATED"/>
    <property type="match status" value="1"/>
</dbReference>
<evidence type="ECO:0000313" key="3">
    <source>
        <dbReference type="Proteomes" id="UP000609651"/>
    </source>
</evidence>
<dbReference type="Pfam" id="PF12146">
    <property type="entry name" value="Hydrolase_4"/>
    <property type="match status" value="1"/>
</dbReference>
<dbReference type="EC" id="3.1.1.23" evidence="2"/>
<feature type="domain" description="Serine aminopeptidase S33" evidence="1">
    <location>
        <begin position="34"/>
        <end position="270"/>
    </location>
</feature>
<organism evidence="2 3">
    <name type="scientific">Alienimonas chondri</name>
    <dbReference type="NCBI Taxonomy" id="2681879"/>
    <lineage>
        <taxon>Bacteria</taxon>
        <taxon>Pseudomonadati</taxon>
        <taxon>Planctomycetota</taxon>
        <taxon>Planctomycetia</taxon>
        <taxon>Planctomycetales</taxon>
        <taxon>Planctomycetaceae</taxon>
        <taxon>Alienimonas</taxon>
    </lineage>
</organism>
<dbReference type="GO" id="GO:0047372">
    <property type="term" value="F:monoacylglycerol lipase activity"/>
    <property type="evidence" value="ECO:0007669"/>
    <property type="project" value="UniProtKB-EC"/>
</dbReference>
<evidence type="ECO:0000313" key="2">
    <source>
        <dbReference type="EMBL" id="NNJ23969.1"/>
    </source>
</evidence>
<comment type="caution">
    <text evidence="2">The sequence shown here is derived from an EMBL/GenBank/DDBJ whole genome shotgun (WGS) entry which is preliminary data.</text>
</comment>
<keyword evidence="3" id="KW-1185">Reference proteome</keyword>
<dbReference type="InterPro" id="IPR051044">
    <property type="entry name" value="MAG_DAG_Lipase"/>
</dbReference>
<keyword evidence="2" id="KW-0378">Hydrolase</keyword>
<dbReference type="EMBL" id="WTPX01000001">
    <property type="protein sequence ID" value="NNJ23969.1"/>
    <property type="molecule type" value="Genomic_DNA"/>
</dbReference>
<proteinExistence type="predicted"/>
<dbReference type="Gene3D" id="3.40.50.1820">
    <property type="entry name" value="alpha/beta hydrolase"/>
    <property type="match status" value="1"/>
</dbReference>
<accession>A0ABX1V6Q2</accession>
<name>A0ABX1V6Q2_9PLAN</name>
<reference evidence="2 3" key="1">
    <citation type="journal article" date="2020" name="Syst. Appl. Microbiol.">
        <title>Alienimonas chondri sp. nov., a novel planctomycete isolated from the biofilm of the red alga Chondrus crispus.</title>
        <authorList>
            <person name="Vitorino I."/>
            <person name="Albuquerque L."/>
            <person name="Wiegand S."/>
            <person name="Kallscheuer N."/>
            <person name="da Costa M.S."/>
            <person name="Lobo-da-Cunha A."/>
            <person name="Jogler C."/>
            <person name="Lage O.M."/>
        </authorList>
    </citation>
    <scope>NUCLEOTIDE SEQUENCE [LARGE SCALE GENOMIC DNA]</scope>
    <source>
        <strain evidence="2 3">LzC2</strain>
    </source>
</reference>
<dbReference type="InterPro" id="IPR022742">
    <property type="entry name" value="Hydrolase_4"/>
</dbReference>
<dbReference type="InterPro" id="IPR029058">
    <property type="entry name" value="AB_hydrolase_fold"/>
</dbReference>
<protein>
    <submittedName>
        <fullName evidence="2">Monoacylglycerol lipase</fullName>
        <ecNumber evidence="2">3.1.1.23</ecNumber>
    </submittedName>
</protein>